<gene>
    <name evidence="2" type="ORF">JOD45_001366</name>
</gene>
<accession>A0ABS2PYQ2</accession>
<dbReference type="EMBL" id="JAFBER010000006">
    <property type="protein sequence ID" value="MBM7645155.1"/>
    <property type="molecule type" value="Genomic_DNA"/>
</dbReference>
<protein>
    <submittedName>
        <fullName evidence="2">Uncharacterized protein</fullName>
    </submittedName>
</protein>
<dbReference type="RefSeq" id="WP_205003087.1">
    <property type="nucleotide sequence ID" value="NZ_JAFBER010000006.1"/>
</dbReference>
<keyword evidence="3" id="KW-1185">Reference proteome</keyword>
<dbReference type="Proteomes" id="UP000808914">
    <property type="component" value="Unassembled WGS sequence"/>
</dbReference>
<comment type="caution">
    <text evidence="2">The sequence shown here is derived from an EMBL/GenBank/DDBJ whole genome shotgun (WGS) entry which is preliminary data.</text>
</comment>
<sequence>MKMVDEKQTPDFDALNDRLIAEQPKGPTFGIKTNLDPKTPFEENPYAENVKSKKEREQLEDFFE</sequence>
<evidence type="ECO:0000313" key="3">
    <source>
        <dbReference type="Proteomes" id="UP000808914"/>
    </source>
</evidence>
<name>A0ABS2PYQ2_9BACL</name>
<evidence type="ECO:0000256" key="1">
    <source>
        <dbReference type="SAM" id="MobiDB-lite"/>
    </source>
</evidence>
<feature type="compositionally biased region" description="Basic and acidic residues" evidence="1">
    <location>
        <begin position="50"/>
        <end position="64"/>
    </location>
</feature>
<organism evidence="2 3">
    <name type="scientific">Scopulibacillus daqui</name>
    <dbReference type="NCBI Taxonomy" id="1469162"/>
    <lineage>
        <taxon>Bacteria</taxon>
        <taxon>Bacillati</taxon>
        <taxon>Bacillota</taxon>
        <taxon>Bacilli</taxon>
        <taxon>Bacillales</taxon>
        <taxon>Sporolactobacillaceae</taxon>
        <taxon>Scopulibacillus</taxon>
    </lineage>
</organism>
<proteinExistence type="predicted"/>
<feature type="region of interest" description="Disordered" evidence="1">
    <location>
        <begin position="23"/>
        <end position="64"/>
    </location>
</feature>
<reference evidence="2 3" key="1">
    <citation type="submission" date="2021-01" db="EMBL/GenBank/DDBJ databases">
        <title>Genomic Encyclopedia of Type Strains, Phase IV (KMG-IV): sequencing the most valuable type-strain genomes for metagenomic binning, comparative biology and taxonomic classification.</title>
        <authorList>
            <person name="Goeker M."/>
        </authorList>
    </citation>
    <scope>NUCLEOTIDE SEQUENCE [LARGE SCALE GENOMIC DNA]</scope>
    <source>
        <strain evidence="2 3">DSM 28236</strain>
    </source>
</reference>
<evidence type="ECO:0000313" key="2">
    <source>
        <dbReference type="EMBL" id="MBM7645155.1"/>
    </source>
</evidence>